<proteinExistence type="predicted"/>
<dbReference type="Proteomes" id="UP000275348">
    <property type="component" value="Unassembled WGS sequence"/>
</dbReference>
<organism evidence="1 2">
    <name type="scientific">Faecalibacter macacae</name>
    <dbReference type="NCBI Taxonomy" id="1859289"/>
    <lineage>
        <taxon>Bacteria</taxon>
        <taxon>Pseudomonadati</taxon>
        <taxon>Bacteroidota</taxon>
        <taxon>Flavobacteriia</taxon>
        <taxon>Flavobacteriales</taxon>
        <taxon>Weeksellaceae</taxon>
        <taxon>Faecalibacter</taxon>
    </lineage>
</organism>
<reference evidence="1 2" key="1">
    <citation type="submission" date="2018-10" db="EMBL/GenBank/DDBJ databases">
        <authorList>
            <person name="Chen X."/>
        </authorList>
    </citation>
    <scope>NUCLEOTIDE SEQUENCE [LARGE SCALE GENOMIC DNA]</scope>
    <source>
        <strain evidence="1 2">YIM 102668</strain>
    </source>
</reference>
<sequence>MCFSQNKNIIIQNNVNNKVYLVRDKKSTLYTKLSDFSEFDVVYDKNDVTNGRNTKWIKVEKYQNKYVLYIPCDSQYERKFIIENFHLKIKMGEIEKYKHLKHGNLGQNGFYGEYEMDTVSKNKFSLKTKVINQEPLVYQVEFSFNNNTFKENYIKIDNIRDFDIIYNQCRNNKVDEFKF</sequence>
<gene>
    <name evidence="1" type="ORF">EAH69_02360</name>
</gene>
<dbReference type="AlphaFoldDB" id="A0A3L9MME9"/>
<protein>
    <submittedName>
        <fullName evidence="1">Uncharacterized protein</fullName>
    </submittedName>
</protein>
<keyword evidence="2" id="KW-1185">Reference proteome</keyword>
<evidence type="ECO:0000313" key="2">
    <source>
        <dbReference type="Proteomes" id="UP000275348"/>
    </source>
</evidence>
<evidence type="ECO:0000313" key="1">
    <source>
        <dbReference type="EMBL" id="RLZ12374.1"/>
    </source>
</evidence>
<accession>A0A3L9MME9</accession>
<comment type="caution">
    <text evidence="1">The sequence shown here is derived from an EMBL/GenBank/DDBJ whole genome shotgun (WGS) entry which is preliminary data.</text>
</comment>
<dbReference type="EMBL" id="RDOJ01000002">
    <property type="protein sequence ID" value="RLZ12374.1"/>
    <property type="molecule type" value="Genomic_DNA"/>
</dbReference>
<name>A0A3L9MME9_9FLAO</name>